<evidence type="ECO:0000313" key="2">
    <source>
        <dbReference type="EMBL" id="GGD43077.1"/>
    </source>
</evidence>
<dbReference type="EMBL" id="BMJJ01000022">
    <property type="protein sequence ID" value="GGD43077.1"/>
    <property type="molecule type" value="Genomic_DNA"/>
</dbReference>
<dbReference type="RefSeq" id="WP_188855377.1">
    <property type="nucleotide sequence ID" value="NZ_BMJJ01000022.1"/>
</dbReference>
<feature type="compositionally biased region" description="Acidic residues" evidence="1">
    <location>
        <begin position="296"/>
        <end position="308"/>
    </location>
</feature>
<feature type="compositionally biased region" description="Low complexity" evidence="1">
    <location>
        <begin position="231"/>
        <end position="244"/>
    </location>
</feature>
<dbReference type="AlphaFoldDB" id="A0A916YFH7"/>
<name>A0A916YFH7_9HYPH</name>
<comment type="caution">
    <text evidence="2">The sequence shown here is derived from an EMBL/GenBank/DDBJ whole genome shotgun (WGS) entry which is preliminary data.</text>
</comment>
<proteinExistence type="predicted"/>
<evidence type="ECO:0000256" key="1">
    <source>
        <dbReference type="SAM" id="MobiDB-lite"/>
    </source>
</evidence>
<reference evidence="2" key="1">
    <citation type="journal article" date="2014" name="Int. J. Syst. Evol. Microbiol.">
        <title>Complete genome sequence of Corynebacterium casei LMG S-19264T (=DSM 44701T), isolated from a smear-ripened cheese.</title>
        <authorList>
            <consortium name="US DOE Joint Genome Institute (JGI-PGF)"/>
            <person name="Walter F."/>
            <person name="Albersmeier A."/>
            <person name="Kalinowski J."/>
            <person name="Ruckert C."/>
        </authorList>
    </citation>
    <scope>NUCLEOTIDE SEQUENCE</scope>
    <source>
        <strain evidence="2">CGMCC 1.15493</strain>
    </source>
</reference>
<accession>A0A916YFH7</accession>
<reference evidence="2" key="2">
    <citation type="submission" date="2020-09" db="EMBL/GenBank/DDBJ databases">
        <authorList>
            <person name="Sun Q."/>
            <person name="Zhou Y."/>
        </authorList>
    </citation>
    <scope>NUCLEOTIDE SEQUENCE</scope>
    <source>
        <strain evidence="2">CGMCC 1.15493</strain>
    </source>
</reference>
<keyword evidence="3" id="KW-1185">Reference proteome</keyword>
<dbReference type="Proteomes" id="UP000613160">
    <property type="component" value="Unassembled WGS sequence"/>
</dbReference>
<feature type="region of interest" description="Disordered" evidence="1">
    <location>
        <begin position="222"/>
        <end position="325"/>
    </location>
</feature>
<organism evidence="2 3">
    <name type="scientific">Aureimonas glaciei</name>
    <dbReference type="NCBI Taxonomy" id="1776957"/>
    <lineage>
        <taxon>Bacteria</taxon>
        <taxon>Pseudomonadati</taxon>
        <taxon>Pseudomonadota</taxon>
        <taxon>Alphaproteobacteria</taxon>
        <taxon>Hyphomicrobiales</taxon>
        <taxon>Aurantimonadaceae</taxon>
        <taxon>Aureimonas</taxon>
    </lineage>
</organism>
<protein>
    <recommendedName>
        <fullName evidence="4">RecT family protein</fullName>
    </recommendedName>
</protein>
<gene>
    <name evidence="2" type="ORF">GCM10011335_52160</name>
</gene>
<sequence>MSALITTDDRPRRALAQTEDVIPILDTAKFEHMQRVANVMAATSMIPDALCMVKVSGEMVPLPQAQVVANCFLIVNQSVRWGMDPFAVAQCVSIVHGKLCYEGKLVSAVLDAKLGIKLHHYLTGAPGDSRRIYLSDVPFDDELIDRLSPGLRVIDRRLFDGSVAEWKTSGTNSPWSPKNFDRMLIYRGTRDWCRIYEPAIMLGVYTPDEMLDLSENARASRARDITSDRQSLSARLAAPPASEPAGKREGFDHSSAAPSVEARQQPATAELDTNEAAGTAPDRQEAPSDSSPASEPSEDSIDGTDAIDPDAPAGQHEDAITPAPERLVSYARDMMAIAGGEGDAGLKKDRLGKAHARWRDDIAKLTPNEQERAKSILISAQLVAKGEAYHNQAVEFFAEVLGVEPDKLMEDGNG</sequence>
<evidence type="ECO:0008006" key="4">
    <source>
        <dbReference type="Google" id="ProtNLM"/>
    </source>
</evidence>
<evidence type="ECO:0000313" key="3">
    <source>
        <dbReference type="Proteomes" id="UP000613160"/>
    </source>
</evidence>